<dbReference type="InterPro" id="IPR029058">
    <property type="entry name" value="AB_hydrolase_fold"/>
</dbReference>
<keyword evidence="2" id="KW-1185">Reference proteome</keyword>
<sequence>MPLRLGDRNESVRQWRVKMNAWFGGLYTRLHGPLPMDTDEFGPRAVLWQKEYEFRTGQVQDGVVSDNDLNALKVPLPVVIGPSIIHFSINGAGSTWDMGYPYDIGELLDKRKCYHQPVGYDTSPVPMSRGVKTGVEEFIRLLRLHNCQVVPWCFTAYSMGAIVAMTVLMRVLYGDLQEFKATYRGSNAFGNPMRQNGHTFPGCAYSDGEGIVLPNAHDTPAEHWDFTSDKRMVGAKGDDLYSSFAKPGSSAEQNENMRAVWDIVNTGNPLNLGKQVLELVLSPTWHEAQGAATAAWDAIVFFIAKGTSPHTTYQFIKPIPGDPRDCWQIALNHMQDIVASVPMRAAA</sequence>
<evidence type="ECO:0000313" key="2">
    <source>
        <dbReference type="Proteomes" id="UP000201083"/>
    </source>
</evidence>
<evidence type="ECO:0000313" key="1">
    <source>
        <dbReference type="EMBL" id="ALA48446.1"/>
    </source>
</evidence>
<dbReference type="Gene3D" id="1.10.10.1120">
    <property type="entry name" value="Lysin B, C-terminal linker domain"/>
    <property type="match status" value="1"/>
</dbReference>
<dbReference type="KEGG" id="vg:26629389"/>
<proteinExistence type="predicted"/>
<reference evidence="1 2" key="1">
    <citation type="submission" date="2015-07" db="EMBL/GenBank/DDBJ databases">
        <authorList>
            <person name="Ntshalintshall L."/>
            <person name="Reedoy K."/>
            <person name="Ramruthan J."/>
            <person name="Borthwick M."/>
            <person name="Moodley O.R."/>
            <person name="Larsen M.H."/>
            <person name="Russell D.H."/>
            <person name="Bowman C.A."/>
            <person name="Pope W.A."/>
            <person name="Mavrich T.H."/>
            <person name="Guerrero C.N."/>
            <person name="Jacobs-Sera D.A."/>
            <person name="Hendrix R.W."/>
            <person name="Hatfull G.F."/>
        </authorList>
    </citation>
    <scope>NUCLEOTIDE SEQUENCE [LARGE SCALE GENOMIC DNA]</scope>
</reference>
<dbReference type="Gene3D" id="3.40.50.1820">
    <property type="entry name" value="alpha/beta hydrolase"/>
    <property type="match status" value="1"/>
</dbReference>
<dbReference type="OrthoDB" id="4625at10239"/>
<dbReference type="RefSeq" id="YP_009202415.1">
    <property type="nucleotide sequence ID" value="NC_028843.1"/>
</dbReference>
<dbReference type="InterPro" id="IPR041855">
    <property type="entry name" value="Lysin_B_C_ter"/>
</dbReference>
<name>A0A0K2FMW7_9CAUD</name>
<dbReference type="GeneID" id="26629389"/>
<dbReference type="Proteomes" id="UP000201083">
    <property type="component" value="Segment"/>
</dbReference>
<protein>
    <submittedName>
        <fullName evidence="1">Lysin B</fullName>
    </submittedName>
</protein>
<accession>A0A0K2FMW7</accession>
<organism evidence="1 2">
    <name type="scientific">Mycobacterium phage Lolly9</name>
    <dbReference type="NCBI Taxonomy" id="1698711"/>
    <lineage>
        <taxon>Viruses</taxon>
        <taxon>Duplodnaviria</taxon>
        <taxon>Heunggongvirae</taxon>
        <taxon>Uroviricota</taxon>
        <taxon>Caudoviricetes</taxon>
        <taxon>Vilmaviridae</taxon>
        <taxon>Lclasvirinae</taxon>
        <taxon>Lumosvirus</taxon>
        <taxon>Lumosvirus lolly9</taxon>
    </lineage>
</organism>
<dbReference type="EMBL" id="KT281791">
    <property type="protein sequence ID" value="ALA48446.1"/>
    <property type="molecule type" value="Genomic_DNA"/>
</dbReference>
<gene>
    <name evidence="1" type="primary">28</name>
    <name evidence="1" type="ORF">LOLLY9_28</name>
</gene>
<dbReference type="SUPFAM" id="SSF53474">
    <property type="entry name" value="alpha/beta-Hydrolases"/>
    <property type="match status" value="1"/>
</dbReference>